<evidence type="ECO:0000313" key="3">
    <source>
        <dbReference type="EMBL" id="KAJ8986574.1"/>
    </source>
</evidence>
<feature type="compositionally biased region" description="Polar residues" evidence="1">
    <location>
        <begin position="142"/>
        <end position="181"/>
    </location>
</feature>
<feature type="region of interest" description="Disordered" evidence="1">
    <location>
        <begin position="822"/>
        <end position="865"/>
    </location>
</feature>
<feature type="compositionally biased region" description="Low complexity" evidence="1">
    <location>
        <begin position="789"/>
        <end position="800"/>
    </location>
</feature>
<feature type="compositionally biased region" description="Low complexity" evidence="1">
    <location>
        <begin position="1164"/>
        <end position="1184"/>
    </location>
</feature>
<dbReference type="PROSITE" id="PS00028">
    <property type="entry name" value="ZINC_FINGER_C2H2_1"/>
    <property type="match status" value="1"/>
</dbReference>
<feature type="region of interest" description="Disordered" evidence="1">
    <location>
        <begin position="223"/>
        <end position="568"/>
    </location>
</feature>
<feature type="compositionally biased region" description="Low complexity" evidence="1">
    <location>
        <begin position="56"/>
        <end position="72"/>
    </location>
</feature>
<dbReference type="EMBL" id="JAJGCB010000034">
    <property type="protein sequence ID" value="KAJ8986574.1"/>
    <property type="molecule type" value="Genomic_DNA"/>
</dbReference>
<feature type="compositionally biased region" description="Polar residues" evidence="1">
    <location>
        <begin position="81"/>
        <end position="126"/>
    </location>
</feature>
<feature type="compositionally biased region" description="Basic and acidic residues" evidence="1">
    <location>
        <begin position="1211"/>
        <end position="1223"/>
    </location>
</feature>
<feature type="compositionally biased region" description="Polar residues" evidence="1">
    <location>
        <begin position="503"/>
        <end position="512"/>
    </location>
</feature>
<feature type="compositionally biased region" description="Polar residues" evidence="1">
    <location>
        <begin position="824"/>
        <end position="839"/>
    </location>
</feature>
<feature type="region of interest" description="Disordered" evidence="1">
    <location>
        <begin position="736"/>
        <end position="800"/>
    </location>
</feature>
<feature type="domain" description="C2H2-type" evidence="2">
    <location>
        <begin position="1244"/>
        <end position="1267"/>
    </location>
</feature>
<sequence>MSYPSQSSFGDHYDVGNQGQNMQNSYNNGRQSMSHNHYSTQPSYPGDIRQSQYGTSGYEYSRQSQQSYSNTSRHQGYGTESWKTSAPQTTSYGEQRHQSNTCANASTSEAGGQGYYNSGLSTSTSTRDTRGLNNLAYASGLEHSTSQRQNHQPTAASNQRYSSAASSAIPNRVQSPVTQGATGYNTNPPNNYGYQSDVSSKHTQQPPVSAAAALAGAVNRRIPQSSTSPVIDAARTAQASSIQRTASPYSQPAQVQAQLRAPSGTPQNYTGSTNTNRAMAQQWSQNGNTSNHVRSSNKSAQQTSVPVNSISNLVTNTVGESPQSTYASTEDAQSPVPSYVDPSKVFNPYHLEHERRRREAEALARQKAAEEAAAAAKKKEEEEAAAAATSARKKREEEEAAKKKAQEVNLASAGREAAPKKAAKPRPKKMAPPVQESAAVSQPVQPHSDNQPSETDMAAELKAMMEKMKEFRSKDPTLFQKLWEDMRKPTQGPTVPAAPLHSPSPQMSQQAVPSAGARPAPAVSNGALSSSQALPAQPASTPKPRPSAAEARQPRNTPEDFPGAHRNGYRVVVEDNPEGLPDLGRFPAERRIRTTYSRKPPAAANPQVPEATGSPAAGSHSQASAPPASTTTQAASAIKFSEAKSPPLSQGLPPKGAGGGTLWPEDKRNALAEAAVRTLKSLPENSAVEIGPADIHAMLDKNPSYIDLCELLEARGLVFHRGHFARQLLSNVPYLTGPQAKPLQPPQPPSQARPPPPPPGQAPVQLNEPPASLSANQSNTAPPFSSADANQAVPAQQMAAQAPSGGFLQVSFGPGAFKTEKKISTNQQRSQNRSGGKNNSSGPSRPEPPPGSKEAMARKRDFSEVVDLTALSDNEDYVMSRKQARIESPSPERGVIEQYQQQMMSAAAQVPPPPPAHPGLQGPQYFGQPVPFQGGNIPTYSTVPPPPMPYTTAPVGPFDITNRPRSALVLAKPIDKSEALRKTYYNPKTVARDILIAAGRHPHERPLNAHMTSLLGKYIDLDSDLSTFDWDAVDPGGPAVPQVELVDVPTEPPKYRLGERVRRSQEQQVGKVDDTNLNGRPGNSDHKAQNPSLPHSDKRGLPAPSPNLKPQREVAQQAKSKDNLRPNSSQSSVRPSVEIKSFQGPKSTNVVPQKRKQSVTSPLQTPLPQRTRSTRSSSTQIRPSAEPGKMSAGSFFPSGKRRGRPPGAKNIPRDDSVSAKPAVRREISVNIPSPATPSLPVYRCRWKGCKAHLHNLETLRRHVSGVHEPSADEAEEYGYICWWKHCRFLQLEDDGFRPVETFGDAKKWLNHIETDHLHPIALKFGDGPSTRHIDPQTIHQDRTRYLSDESGRITTPAVSEKSLQDMEPDTMTLLRANHDDAETMARRSFMKTHRQEKNTPKAVAEETLRAMEARKAALGPGIDKGGCVLVNEARRATLTQNPGIRRVVDANY</sequence>
<feature type="compositionally biased region" description="Basic and acidic residues" evidence="1">
    <location>
        <begin position="463"/>
        <end position="475"/>
    </location>
</feature>
<gene>
    <name evidence="3" type="ORF">HRR80_009295</name>
</gene>
<feature type="region of interest" description="Disordered" evidence="1">
    <location>
        <begin position="1"/>
        <end position="130"/>
    </location>
</feature>
<organism evidence="3 4">
    <name type="scientific">Exophiala dermatitidis</name>
    <name type="common">Black yeast-like fungus</name>
    <name type="synonym">Wangiella dermatitidis</name>
    <dbReference type="NCBI Taxonomy" id="5970"/>
    <lineage>
        <taxon>Eukaryota</taxon>
        <taxon>Fungi</taxon>
        <taxon>Dikarya</taxon>
        <taxon>Ascomycota</taxon>
        <taxon>Pezizomycotina</taxon>
        <taxon>Eurotiomycetes</taxon>
        <taxon>Chaetothyriomycetidae</taxon>
        <taxon>Chaetothyriales</taxon>
        <taxon>Herpotrichiellaceae</taxon>
        <taxon>Exophiala</taxon>
    </lineage>
</organism>
<evidence type="ECO:0000256" key="1">
    <source>
        <dbReference type="SAM" id="MobiDB-lite"/>
    </source>
</evidence>
<comment type="caution">
    <text evidence="3">The sequence shown here is derived from an EMBL/GenBank/DDBJ whole genome shotgun (WGS) entry which is preliminary data.</text>
</comment>
<feature type="compositionally biased region" description="Low complexity" evidence="1">
    <location>
        <begin position="613"/>
        <end position="637"/>
    </location>
</feature>
<feature type="compositionally biased region" description="Polar residues" evidence="1">
    <location>
        <begin position="196"/>
        <end position="207"/>
    </location>
</feature>
<evidence type="ECO:0000313" key="4">
    <source>
        <dbReference type="Proteomes" id="UP001161757"/>
    </source>
</evidence>
<feature type="compositionally biased region" description="Polar residues" evidence="1">
    <location>
        <begin position="1125"/>
        <end position="1134"/>
    </location>
</feature>
<feature type="compositionally biased region" description="Polar residues" evidence="1">
    <location>
        <begin position="438"/>
        <end position="454"/>
    </location>
</feature>
<name>A0AAN6EL22_EXODE</name>
<feature type="compositionally biased region" description="Basic and acidic residues" evidence="1">
    <location>
        <begin position="350"/>
        <end position="370"/>
    </location>
</feature>
<reference evidence="3" key="1">
    <citation type="submission" date="2023-01" db="EMBL/GenBank/DDBJ databases">
        <title>Exophiala dermititidis isolated from Cystic Fibrosis Patient.</title>
        <authorList>
            <person name="Kurbessoian T."/>
            <person name="Crocker A."/>
            <person name="Murante D."/>
            <person name="Hogan D.A."/>
            <person name="Stajich J.E."/>
        </authorList>
    </citation>
    <scope>NUCLEOTIDE SEQUENCE</scope>
    <source>
        <strain evidence="3">Ex8</strain>
    </source>
</reference>
<feature type="compositionally biased region" description="Polar residues" evidence="1">
    <location>
        <begin position="773"/>
        <end position="783"/>
    </location>
</feature>
<feature type="compositionally biased region" description="Polar residues" evidence="1">
    <location>
        <begin position="264"/>
        <end position="336"/>
    </location>
</feature>
<feature type="region of interest" description="Disordered" evidence="1">
    <location>
        <begin position="1038"/>
        <end position="1223"/>
    </location>
</feature>
<feature type="region of interest" description="Disordered" evidence="1">
    <location>
        <begin position="142"/>
        <end position="209"/>
    </location>
</feature>
<dbReference type="InterPro" id="IPR013087">
    <property type="entry name" value="Znf_C2H2_type"/>
</dbReference>
<feature type="compositionally biased region" description="Polar residues" evidence="1">
    <location>
        <begin position="17"/>
        <end position="55"/>
    </location>
</feature>
<protein>
    <recommendedName>
        <fullName evidence="2">C2H2-type domain-containing protein</fullName>
    </recommendedName>
</protein>
<evidence type="ECO:0000259" key="2">
    <source>
        <dbReference type="PROSITE" id="PS00028"/>
    </source>
</evidence>
<feature type="compositionally biased region" description="Low complexity" evidence="1">
    <location>
        <begin position="527"/>
        <end position="540"/>
    </location>
</feature>
<dbReference type="Proteomes" id="UP001161757">
    <property type="component" value="Unassembled WGS sequence"/>
</dbReference>
<proteinExistence type="predicted"/>
<feature type="compositionally biased region" description="Basic and acidic residues" evidence="1">
    <location>
        <begin position="394"/>
        <end position="406"/>
    </location>
</feature>
<feature type="compositionally biased region" description="Polar residues" evidence="1">
    <location>
        <begin position="237"/>
        <end position="257"/>
    </location>
</feature>
<feature type="compositionally biased region" description="Pro residues" evidence="1">
    <location>
        <begin position="743"/>
        <end position="761"/>
    </location>
</feature>
<feature type="compositionally biased region" description="Basic and acidic residues" evidence="1">
    <location>
        <begin position="1053"/>
        <end position="1065"/>
    </location>
</feature>
<feature type="compositionally biased region" description="Low complexity" evidence="1">
    <location>
        <begin position="182"/>
        <end position="194"/>
    </location>
</feature>
<feature type="region of interest" description="Disordered" evidence="1">
    <location>
        <begin position="595"/>
        <end position="664"/>
    </location>
</feature>
<accession>A0AAN6EL22</accession>